<evidence type="ECO:0000313" key="6">
    <source>
        <dbReference type="Proteomes" id="UP000000689"/>
    </source>
</evidence>
<evidence type="ECO:0000313" key="5">
    <source>
        <dbReference type="EMBL" id="CCD23890.1"/>
    </source>
</evidence>
<dbReference type="PANTHER" id="PTHR11079:SF149">
    <property type="entry name" value="TRNA-SPECIFIC ADENOSINE DEAMINASE 2"/>
    <property type="match status" value="1"/>
</dbReference>
<dbReference type="CDD" id="cd01285">
    <property type="entry name" value="nucleoside_deaminase"/>
    <property type="match status" value="1"/>
</dbReference>
<dbReference type="KEGG" id="ndi:NDAI_0C02300"/>
<dbReference type="RefSeq" id="XP_003669133.1">
    <property type="nucleotide sequence ID" value="XM_003669085.1"/>
</dbReference>
<keyword evidence="1" id="KW-0479">Metal-binding</keyword>
<dbReference type="GO" id="GO:0002100">
    <property type="term" value="P:tRNA wobble adenosine to inosine editing"/>
    <property type="evidence" value="ECO:0007669"/>
    <property type="project" value="EnsemblFungi"/>
</dbReference>
<dbReference type="PROSITE" id="PS51747">
    <property type="entry name" value="CYT_DCMP_DEAMINASES_2"/>
    <property type="match status" value="1"/>
</dbReference>
<dbReference type="HOGENOM" id="CLU_025810_8_1_1"/>
<keyword evidence="6" id="KW-1185">Reference proteome</keyword>
<dbReference type="GO" id="GO:0005634">
    <property type="term" value="C:nucleus"/>
    <property type="evidence" value="ECO:0007669"/>
    <property type="project" value="TreeGrafter"/>
</dbReference>
<dbReference type="GeneID" id="11496644"/>
<dbReference type="InterPro" id="IPR016192">
    <property type="entry name" value="APOBEC/CMP_deaminase_Zn-bd"/>
</dbReference>
<dbReference type="GO" id="GO:0005737">
    <property type="term" value="C:cytoplasm"/>
    <property type="evidence" value="ECO:0007669"/>
    <property type="project" value="TreeGrafter"/>
</dbReference>
<dbReference type="PANTHER" id="PTHR11079">
    <property type="entry name" value="CYTOSINE DEAMINASE FAMILY MEMBER"/>
    <property type="match status" value="1"/>
</dbReference>
<keyword evidence="3" id="KW-0862">Zinc</keyword>
<dbReference type="GO" id="GO:0008270">
    <property type="term" value="F:zinc ion binding"/>
    <property type="evidence" value="ECO:0007669"/>
    <property type="project" value="InterPro"/>
</dbReference>
<proteinExistence type="predicted"/>
<sequence>MMTLDTPSSSSSSSSSLLISRKDAHIVMGYLHYERMKLAIKLARYALDHNETPVACIFIHEPTNSVIAYGLNATNHSLTGVAHAEFMGIEQIKNLVGPHHLMDFFKDVVLYVTVEPCIMCASALKQLNIKKVVFGCANERFGGNGTVLHINKDKALLNAPSLPKAESASYEAIPGILRKEAIMLLRYFYVRENKSAVTPRNKAERNLDKETFPDLIWSTYIDRETFIQEFGSAQSIHYENNSDLMSFNDDIDWSLIETPWDDIVEDLNEKCQSFNMIQRKKSKLETV</sequence>
<dbReference type="GO" id="GO:0052718">
    <property type="term" value="C:tRNA-specific adenosine-34 deaminase complex"/>
    <property type="evidence" value="ECO:0007669"/>
    <property type="project" value="EnsemblFungi"/>
</dbReference>
<name>G0W7X9_NAUDC</name>
<gene>
    <name evidence="5" type="primary">NDAI0C02300</name>
    <name evidence="5" type="ordered locus">NDAI_0C02300</name>
</gene>
<dbReference type="PROSITE" id="PS00903">
    <property type="entry name" value="CYT_DCMP_DEAMINASES_1"/>
    <property type="match status" value="1"/>
</dbReference>
<keyword evidence="2" id="KW-0378">Hydrolase</keyword>
<dbReference type="AlphaFoldDB" id="G0W7X9"/>
<dbReference type="InterPro" id="IPR016193">
    <property type="entry name" value="Cytidine_deaminase-like"/>
</dbReference>
<evidence type="ECO:0000256" key="2">
    <source>
        <dbReference type="ARBA" id="ARBA00022801"/>
    </source>
</evidence>
<reference evidence="5 6" key="1">
    <citation type="journal article" date="2011" name="Proc. Natl. Acad. Sci. U.S.A.">
        <title>Evolutionary erosion of yeast sex chromosomes by mating-type switching accidents.</title>
        <authorList>
            <person name="Gordon J.L."/>
            <person name="Armisen D."/>
            <person name="Proux-Wera E."/>
            <person name="Oheigeartaigh S.S."/>
            <person name="Byrne K.P."/>
            <person name="Wolfe K.H."/>
        </authorList>
    </citation>
    <scope>NUCLEOTIDE SEQUENCE [LARGE SCALE GENOMIC DNA]</scope>
    <source>
        <strain evidence="6">ATCC 10597 / BCRC 20456 / CBS 421 / NBRC 0211 / NRRL Y-12639</strain>
    </source>
</reference>
<dbReference type="OMA" id="CIFIHEP"/>
<feature type="domain" description="CMP/dCMP-type deaminase" evidence="4">
    <location>
        <begin position="30"/>
        <end position="148"/>
    </location>
</feature>
<evidence type="ECO:0000259" key="4">
    <source>
        <dbReference type="PROSITE" id="PS51747"/>
    </source>
</evidence>
<protein>
    <recommendedName>
        <fullName evidence="4">CMP/dCMP-type deaminase domain-containing protein</fullName>
    </recommendedName>
</protein>
<organism evidence="5 6">
    <name type="scientific">Naumovozyma dairenensis (strain ATCC 10597 / BCRC 20456 / CBS 421 / NBRC 0211 / NRRL Y-12639)</name>
    <name type="common">Saccharomyces dairenensis</name>
    <dbReference type="NCBI Taxonomy" id="1071378"/>
    <lineage>
        <taxon>Eukaryota</taxon>
        <taxon>Fungi</taxon>
        <taxon>Dikarya</taxon>
        <taxon>Ascomycota</taxon>
        <taxon>Saccharomycotina</taxon>
        <taxon>Saccharomycetes</taxon>
        <taxon>Saccharomycetales</taxon>
        <taxon>Saccharomycetaceae</taxon>
        <taxon>Naumovozyma</taxon>
    </lineage>
</organism>
<evidence type="ECO:0000256" key="1">
    <source>
        <dbReference type="ARBA" id="ARBA00022723"/>
    </source>
</evidence>
<dbReference type="SUPFAM" id="SSF53927">
    <property type="entry name" value="Cytidine deaminase-like"/>
    <property type="match status" value="1"/>
</dbReference>
<dbReference type="InterPro" id="IPR002125">
    <property type="entry name" value="CMP_dCMP_dom"/>
</dbReference>
<dbReference type="Proteomes" id="UP000000689">
    <property type="component" value="Chromosome 3"/>
</dbReference>
<dbReference type="eggNOG" id="KOG1018">
    <property type="taxonomic scope" value="Eukaryota"/>
</dbReference>
<accession>G0W7X9</accession>
<dbReference type="GO" id="GO:0052717">
    <property type="term" value="F:tRNA-specific adenosine-34 deaminase activity"/>
    <property type="evidence" value="ECO:0007669"/>
    <property type="project" value="TreeGrafter"/>
</dbReference>
<dbReference type="EMBL" id="HE580269">
    <property type="protein sequence ID" value="CCD23890.1"/>
    <property type="molecule type" value="Genomic_DNA"/>
</dbReference>
<evidence type="ECO:0000256" key="3">
    <source>
        <dbReference type="ARBA" id="ARBA00022833"/>
    </source>
</evidence>
<dbReference type="Pfam" id="PF00383">
    <property type="entry name" value="dCMP_cyt_deam_1"/>
    <property type="match status" value="1"/>
</dbReference>
<dbReference type="STRING" id="1071378.G0W7X9"/>
<dbReference type="Gene3D" id="3.40.140.10">
    <property type="entry name" value="Cytidine Deaminase, domain 2"/>
    <property type="match status" value="1"/>
</dbReference>
<dbReference type="OrthoDB" id="1701769at2759"/>